<feature type="chain" id="PRO_5038009949" evidence="2">
    <location>
        <begin position="25"/>
        <end position="849"/>
    </location>
</feature>
<evidence type="ECO:0000259" key="3">
    <source>
        <dbReference type="PROSITE" id="PS50208"/>
    </source>
</evidence>
<dbReference type="InterPro" id="IPR011600">
    <property type="entry name" value="Pept_C14_caspase"/>
</dbReference>
<dbReference type="PANTHER" id="PTHR22576">
    <property type="entry name" value="MUCOSA ASSOCIATED LYMPHOID TISSUE LYMPHOMA TRANSLOCATION PROTEIN 1/PARACASPASE"/>
    <property type="match status" value="1"/>
</dbReference>
<feature type="signal peptide" evidence="2">
    <location>
        <begin position="1"/>
        <end position="24"/>
    </location>
</feature>
<dbReference type="PROSITE" id="PS50005">
    <property type="entry name" value="TPR"/>
    <property type="match status" value="1"/>
</dbReference>
<dbReference type="EMBL" id="JACRAF010000022">
    <property type="protein sequence ID" value="MBI4921558.1"/>
    <property type="molecule type" value="Genomic_DNA"/>
</dbReference>
<feature type="repeat" description="TPR" evidence="1">
    <location>
        <begin position="467"/>
        <end position="500"/>
    </location>
</feature>
<reference evidence="4" key="1">
    <citation type="submission" date="2020-07" db="EMBL/GenBank/DDBJ databases">
        <title>Huge and variable diversity of episymbiotic CPR bacteria and DPANN archaea in groundwater ecosystems.</title>
        <authorList>
            <person name="He C.Y."/>
            <person name="Keren R."/>
            <person name="Whittaker M."/>
            <person name="Farag I.F."/>
            <person name="Doudna J."/>
            <person name="Cate J.H.D."/>
            <person name="Banfield J.F."/>
        </authorList>
    </citation>
    <scope>NUCLEOTIDE SEQUENCE</scope>
    <source>
        <strain evidence="4">NC_groundwater_1586_Pr3_B-0.1um_66_15</strain>
    </source>
</reference>
<evidence type="ECO:0000256" key="2">
    <source>
        <dbReference type="SAM" id="SignalP"/>
    </source>
</evidence>
<feature type="domain" description="Caspase family p20" evidence="3">
    <location>
        <begin position="29"/>
        <end position="106"/>
    </location>
</feature>
<dbReference type="InterPro" id="IPR029030">
    <property type="entry name" value="Caspase-like_dom_sf"/>
</dbReference>
<dbReference type="PANTHER" id="PTHR22576:SF37">
    <property type="entry name" value="MUCOSA-ASSOCIATED LYMPHOID TISSUE LYMPHOMA TRANSLOCATION PROTEIN 1"/>
    <property type="match status" value="1"/>
</dbReference>
<dbReference type="PROSITE" id="PS50208">
    <property type="entry name" value="CASPASE_P20"/>
    <property type="match status" value="1"/>
</dbReference>
<dbReference type="Proteomes" id="UP000782610">
    <property type="component" value="Unassembled WGS sequence"/>
</dbReference>
<dbReference type="InterPro" id="IPR001309">
    <property type="entry name" value="Pept_C14_p20"/>
</dbReference>
<evidence type="ECO:0000313" key="4">
    <source>
        <dbReference type="EMBL" id="MBI4921558.1"/>
    </source>
</evidence>
<comment type="caution">
    <text evidence="4">The sequence shown here is derived from an EMBL/GenBank/DDBJ whole genome shotgun (WGS) entry which is preliminary data.</text>
</comment>
<evidence type="ECO:0000313" key="5">
    <source>
        <dbReference type="Proteomes" id="UP000782610"/>
    </source>
</evidence>
<sequence length="849" mass="90258">MLRPRIFALALLLSTALTPWAALAADHPLKGVALVIGESAYAGLQPLDNPKRDARAMDDLLDALGFSVDRVLDGDGEELRAAIAGFIDDATEADVAVVYYSGHGVEAAGSDYLVPVDTDLSTPASAGRSLVPVAALLDELAKSVPVTIVLLDACRTNSFPEGQLVHLPGADAPVAVAEAGLEALRGPVPVARPDVPADSLGMVVGFAASPGQPALDGEPGGNSPYAAALLKHFGAGGYSIGDLMTMVSEEVYLKTKARQLPWTNSSLRRVLSFGVPADEPVGDEGAIRQGRRQLLLTIATAPETTRKYVETVAASEGVPLDALYGMLKVLGVDTSGGEATLEQQLLDGARQLKDFMASKPGGVKTDPELVRLAGLADTAQEEGAIDLALTFRAAASGRADTLSASADEAEANIKQDRLQIGDTYADHARTAVLNFDFATAAQMSAKAYAQVEKWDTKSALQFKHGEADALYHLGLYKGENGALERAITAYGEALDLAKDDDWQWATIQNDMGNALEALGSRQTDGDLLRQAVAAYEAALNVRSRDEAPLDWAGTEGNLGVVLMSLGRREQGTDTLAASAEAFQAALEEMTREAAPIDWAKMQSNLGNVLQMLGDRTGDVSLYGDAAEAHRAALEELTRDRVPLDWAMAENNLGIALARIGEQDGDIDSLTAAIEAFRLALEERRRDKVPLDWAATQDNLAGALGSRGVASHSPEDMLEAIAALGLAIEGRPREVSPLDWGAAMRNRGIAERKLGEMLDDPQWYDRAIADYQAALEVFTRDDTPLGWAQTQATLGIVALARADKTGSRDDLEMARDAYAAALEIYSQMDGDYASYFAGKLDEIDQLLAEF</sequence>
<dbReference type="SUPFAM" id="SSF52129">
    <property type="entry name" value="Caspase-like"/>
    <property type="match status" value="1"/>
</dbReference>
<keyword evidence="2" id="KW-0732">Signal</keyword>
<evidence type="ECO:0000256" key="1">
    <source>
        <dbReference type="PROSITE-ProRule" id="PRU00339"/>
    </source>
</evidence>
<dbReference type="InterPro" id="IPR019734">
    <property type="entry name" value="TPR_rpt"/>
</dbReference>
<accession>A0A933L2G1</accession>
<dbReference type="Pfam" id="PF00656">
    <property type="entry name" value="Peptidase_C14"/>
    <property type="match status" value="1"/>
</dbReference>
<dbReference type="GO" id="GO:0006508">
    <property type="term" value="P:proteolysis"/>
    <property type="evidence" value="ECO:0007669"/>
    <property type="project" value="InterPro"/>
</dbReference>
<dbReference type="AlphaFoldDB" id="A0A933L2G1"/>
<proteinExistence type="predicted"/>
<dbReference type="Gene3D" id="3.40.50.1460">
    <property type="match status" value="1"/>
</dbReference>
<dbReference type="Gene3D" id="1.25.40.10">
    <property type="entry name" value="Tetratricopeptide repeat domain"/>
    <property type="match status" value="3"/>
</dbReference>
<dbReference type="InterPro" id="IPR011990">
    <property type="entry name" value="TPR-like_helical_dom_sf"/>
</dbReference>
<dbReference type="GO" id="GO:0004197">
    <property type="term" value="F:cysteine-type endopeptidase activity"/>
    <property type="evidence" value="ECO:0007669"/>
    <property type="project" value="InterPro"/>
</dbReference>
<protein>
    <submittedName>
        <fullName evidence="4">Caspase family protein</fullName>
    </submittedName>
</protein>
<dbReference type="SUPFAM" id="SSF48452">
    <property type="entry name" value="TPR-like"/>
    <property type="match status" value="2"/>
</dbReference>
<keyword evidence="1" id="KW-0802">TPR repeat</keyword>
<dbReference type="SMART" id="SM00028">
    <property type="entry name" value="TPR"/>
    <property type="match status" value="6"/>
</dbReference>
<dbReference type="Pfam" id="PF13374">
    <property type="entry name" value="TPR_10"/>
    <property type="match status" value="1"/>
</dbReference>
<name>A0A933L2G1_9HYPH</name>
<gene>
    <name evidence="4" type="ORF">HY834_07390</name>
</gene>
<organism evidence="4 5">
    <name type="scientific">Devosia nanyangense</name>
    <dbReference type="NCBI Taxonomy" id="1228055"/>
    <lineage>
        <taxon>Bacteria</taxon>
        <taxon>Pseudomonadati</taxon>
        <taxon>Pseudomonadota</taxon>
        <taxon>Alphaproteobacteria</taxon>
        <taxon>Hyphomicrobiales</taxon>
        <taxon>Devosiaceae</taxon>
        <taxon>Devosia</taxon>
    </lineage>
</organism>
<dbReference type="InterPro" id="IPR052039">
    <property type="entry name" value="Caspase-related_regulators"/>
</dbReference>